<evidence type="ECO:0000313" key="6">
    <source>
        <dbReference type="EnsemblMetazoa" id="MESCA003394-PA"/>
    </source>
</evidence>
<evidence type="ECO:0000256" key="3">
    <source>
        <dbReference type="ARBA" id="ARBA00022833"/>
    </source>
</evidence>
<dbReference type="InterPro" id="IPR024158">
    <property type="entry name" value="Mt_import_TIM15"/>
</dbReference>
<accession>T1GIV9</accession>
<proteinExistence type="predicted"/>
<dbReference type="InterPro" id="IPR007853">
    <property type="entry name" value="Znf_DNL-typ"/>
</dbReference>
<dbReference type="AlphaFoldDB" id="T1GIV9"/>
<reference evidence="7" key="1">
    <citation type="submission" date="2013-02" db="EMBL/GenBank/DDBJ databases">
        <authorList>
            <person name="Hughes D."/>
        </authorList>
    </citation>
    <scope>NUCLEOTIDE SEQUENCE</scope>
    <source>
        <strain>Durham</strain>
        <strain evidence="7">NC isolate 2 -- Noor lab</strain>
    </source>
</reference>
<keyword evidence="7" id="KW-1185">Reference proteome</keyword>
<evidence type="ECO:0000256" key="4">
    <source>
        <dbReference type="PROSITE-ProRule" id="PRU00834"/>
    </source>
</evidence>
<feature type="domain" description="DNL-type" evidence="5">
    <location>
        <begin position="103"/>
        <end position="194"/>
    </location>
</feature>
<dbReference type="PROSITE" id="PS51501">
    <property type="entry name" value="ZF_DNL"/>
    <property type="match status" value="1"/>
</dbReference>
<dbReference type="GO" id="GO:0005739">
    <property type="term" value="C:mitochondrion"/>
    <property type="evidence" value="ECO:0007669"/>
    <property type="project" value="TreeGrafter"/>
</dbReference>
<evidence type="ECO:0000256" key="2">
    <source>
        <dbReference type="ARBA" id="ARBA00022771"/>
    </source>
</evidence>
<dbReference type="PANTHER" id="PTHR20922">
    <property type="entry name" value="DNL-TYPE ZINC FINGER PROTEIN"/>
    <property type="match status" value="1"/>
</dbReference>
<keyword evidence="3" id="KW-0862">Zinc</keyword>
<dbReference type="GO" id="GO:0008270">
    <property type="term" value="F:zinc ion binding"/>
    <property type="evidence" value="ECO:0007669"/>
    <property type="project" value="UniProtKB-KW"/>
</dbReference>
<organism evidence="6 7">
    <name type="scientific">Megaselia scalaris</name>
    <name type="common">Humpbacked fly</name>
    <name type="synonym">Phora scalaris</name>
    <dbReference type="NCBI Taxonomy" id="36166"/>
    <lineage>
        <taxon>Eukaryota</taxon>
        <taxon>Metazoa</taxon>
        <taxon>Ecdysozoa</taxon>
        <taxon>Arthropoda</taxon>
        <taxon>Hexapoda</taxon>
        <taxon>Insecta</taxon>
        <taxon>Pterygota</taxon>
        <taxon>Neoptera</taxon>
        <taxon>Endopterygota</taxon>
        <taxon>Diptera</taxon>
        <taxon>Brachycera</taxon>
        <taxon>Muscomorpha</taxon>
        <taxon>Platypezoidea</taxon>
        <taxon>Phoridae</taxon>
        <taxon>Megaseliini</taxon>
        <taxon>Megaselia</taxon>
    </lineage>
</organism>
<dbReference type="GO" id="GO:0030150">
    <property type="term" value="P:protein import into mitochondrial matrix"/>
    <property type="evidence" value="ECO:0007669"/>
    <property type="project" value="TreeGrafter"/>
</dbReference>
<reference evidence="6" key="2">
    <citation type="submission" date="2015-06" db="UniProtKB">
        <authorList>
            <consortium name="EnsemblMetazoa"/>
        </authorList>
    </citation>
    <scope>IDENTIFICATION</scope>
</reference>
<dbReference type="HOGENOM" id="CLU_1449147_0_0_1"/>
<dbReference type="STRING" id="36166.T1GIV9"/>
<evidence type="ECO:0000313" key="7">
    <source>
        <dbReference type="Proteomes" id="UP000015102"/>
    </source>
</evidence>
<keyword evidence="1" id="KW-0479">Metal-binding</keyword>
<protein>
    <recommendedName>
        <fullName evidence="5">DNL-type domain-containing protein</fullName>
    </recommendedName>
</protein>
<dbReference type="PANTHER" id="PTHR20922:SF13">
    <property type="entry name" value="DNL-TYPE ZINC FINGER PROTEIN"/>
    <property type="match status" value="1"/>
</dbReference>
<keyword evidence="2 4" id="KW-0863">Zinc-finger</keyword>
<dbReference type="GO" id="GO:0050821">
    <property type="term" value="P:protein stabilization"/>
    <property type="evidence" value="ECO:0007669"/>
    <property type="project" value="TreeGrafter"/>
</dbReference>
<dbReference type="Proteomes" id="UP000015102">
    <property type="component" value="Unassembled WGS sequence"/>
</dbReference>
<name>T1GIV9_MEGSC</name>
<dbReference type="Pfam" id="PF05180">
    <property type="entry name" value="zf-DNL"/>
    <property type="match status" value="1"/>
</dbReference>
<evidence type="ECO:0000256" key="1">
    <source>
        <dbReference type="ARBA" id="ARBA00022723"/>
    </source>
</evidence>
<dbReference type="GO" id="GO:0006457">
    <property type="term" value="P:protein folding"/>
    <property type="evidence" value="ECO:0007669"/>
    <property type="project" value="TreeGrafter"/>
</dbReference>
<evidence type="ECO:0000259" key="5">
    <source>
        <dbReference type="PROSITE" id="PS51501"/>
    </source>
</evidence>
<sequence length="194" mass="21352">MNSIRQFFTLRSLAAFRQSVCPNPLAADDDDRSKPCFAGRIPELPLNQSYQHPQPSQGFSLWNYIATLDDCNKFKTLKNVGNNASALSSSSRSNSSISSVDSLHSETLKLGYLCKVCNKRSTKQISKEAYQHGVVIVCCPGCSTNHLIIDNVGWFKNSKGFKNIEDVIAANTGHITKIVIDEHTTATKSVARVN</sequence>
<dbReference type="GO" id="GO:0051087">
    <property type="term" value="F:protein-folding chaperone binding"/>
    <property type="evidence" value="ECO:0007669"/>
    <property type="project" value="TreeGrafter"/>
</dbReference>
<dbReference type="EnsemblMetazoa" id="MESCA003394-RA">
    <property type="protein sequence ID" value="MESCA003394-PA"/>
    <property type="gene ID" value="MESCA003394"/>
</dbReference>
<dbReference type="EMBL" id="CAQQ02068734">
    <property type="status" value="NOT_ANNOTATED_CDS"/>
    <property type="molecule type" value="Genomic_DNA"/>
</dbReference>